<proteinExistence type="predicted"/>
<evidence type="ECO:0000256" key="1">
    <source>
        <dbReference type="ARBA" id="ARBA00000085"/>
    </source>
</evidence>
<dbReference type="PROSITE" id="PS50109">
    <property type="entry name" value="HIS_KIN"/>
    <property type="match status" value="1"/>
</dbReference>
<dbReference type="Pfam" id="PF02518">
    <property type="entry name" value="HATPase_c"/>
    <property type="match status" value="1"/>
</dbReference>
<dbReference type="InterPro" id="IPR001610">
    <property type="entry name" value="PAC"/>
</dbReference>
<evidence type="ECO:0000313" key="13">
    <source>
        <dbReference type="Proteomes" id="UP001623232"/>
    </source>
</evidence>
<dbReference type="InterPro" id="IPR000700">
    <property type="entry name" value="PAS-assoc_C"/>
</dbReference>
<gene>
    <name evidence="12" type="ORF">QEZ52_19685</name>
</gene>
<accession>A0ABZ2XVU6</accession>
<feature type="modified residue" description="4-aspartylphosphate" evidence="5">
    <location>
        <position position="621"/>
    </location>
</feature>
<dbReference type="EC" id="2.7.13.3" evidence="2"/>
<dbReference type="InterPro" id="IPR036097">
    <property type="entry name" value="HisK_dim/P_sf"/>
</dbReference>
<dbReference type="CDD" id="cd17546">
    <property type="entry name" value="REC_hyHK_CKI1_RcsC-like"/>
    <property type="match status" value="1"/>
</dbReference>
<feature type="domain" description="Histidine kinase" evidence="8">
    <location>
        <begin position="318"/>
        <end position="538"/>
    </location>
</feature>
<feature type="domain" description="PAC" evidence="11">
    <location>
        <begin position="246"/>
        <end position="300"/>
    </location>
</feature>
<dbReference type="Gene3D" id="1.10.287.130">
    <property type="match status" value="1"/>
</dbReference>
<dbReference type="Pfam" id="PF00072">
    <property type="entry name" value="Response_reg"/>
    <property type="match status" value="1"/>
</dbReference>
<dbReference type="NCBIfam" id="TIGR00229">
    <property type="entry name" value="sensory_box"/>
    <property type="match status" value="1"/>
</dbReference>
<dbReference type="PANTHER" id="PTHR45339">
    <property type="entry name" value="HYBRID SIGNAL TRANSDUCTION HISTIDINE KINASE J"/>
    <property type="match status" value="1"/>
</dbReference>
<dbReference type="InterPro" id="IPR004358">
    <property type="entry name" value="Sig_transdc_His_kin-like_C"/>
</dbReference>
<reference evidence="12 13" key="1">
    <citation type="submission" date="2023-04" db="EMBL/GenBank/DDBJ databases">
        <title>Complete genome sequence of Alisedimentitalea scapharcae.</title>
        <authorList>
            <person name="Rong J.-C."/>
            <person name="Yi M.-L."/>
            <person name="Zhao Q."/>
        </authorList>
    </citation>
    <scope>NUCLEOTIDE SEQUENCE [LARGE SCALE GENOMIC DNA]</scope>
    <source>
        <strain evidence="12 13">KCTC 42119</strain>
    </source>
</reference>
<feature type="transmembrane region" description="Helical" evidence="7">
    <location>
        <begin position="91"/>
        <end position="112"/>
    </location>
</feature>
<evidence type="ECO:0000256" key="4">
    <source>
        <dbReference type="ARBA" id="ARBA00023012"/>
    </source>
</evidence>
<dbReference type="Gene3D" id="3.30.565.10">
    <property type="entry name" value="Histidine kinase-like ATPase, C-terminal domain"/>
    <property type="match status" value="1"/>
</dbReference>
<name>A0ABZ2XVU6_9RHOB</name>
<evidence type="ECO:0000259" key="9">
    <source>
        <dbReference type="PROSITE" id="PS50110"/>
    </source>
</evidence>
<dbReference type="SMART" id="SM00091">
    <property type="entry name" value="PAS"/>
    <property type="match status" value="1"/>
</dbReference>
<dbReference type="SUPFAM" id="SSF55874">
    <property type="entry name" value="ATPase domain of HSP90 chaperone/DNA topoisomerase II/histidine kinase"/>
    <property type="match status" value="1"/>
</dbReference>
<dbReference type="GO" id="GO:0005524">
    <property type="term" value="F:ATP binding"/>
    <property type="evidence" value="ECO:0007669"/>
    <property type="project" value="UniProtKB-KW"/>
</dbReference>
<dbReference type="InterPro" id="IPR003594">
    <property type="entry name" value="HATPase_dom"/>
</dbReference>
<dbReference type="Gene3D" id="3.40.50.2300">
    <property type="match status" value="1"/>
</dbReference>
<evidence type="ECO:0000256" key="5">
    <source>
        <dbReference type="PROSITE-ProRule" id="PRU00169"/>
    </source>
</evidence>
<keyword evidence="7" id="KW-1133">Transmembrane helix</keyword>
<dbReference type="Pfam" id="PF00512">
    <property type="entry name" value="HisKA"/>
    <property type="match status" value="1"/>
</dbReference>
<dbReference type="SUPFAM" id="SSF52172">
    <property type="entry name" value="CheY-like"/>
    <property type="match status" value="1"/>
</dbReference>
<organism evidence="12 13">
    <name type="scientific">Aliisedimentitalea scapharcae</name>
    <dbReference type="NCBI Taxonomy" id="1524259"/>
    <lineage>
        <taxon>Bacteria</taxon>
        <taxon>Pseudomonadati</taxon>
        <taxon>Pseudomonadota</taxon>
        <taxon>Alphaproteobacteria</taxon>
        <taxon>Rhodobacterales</taxon>
        <taxon>Roseobacteraceae</taxon>
        <taxon>Aliisedimentitalea</taxon>
    </lineage>
</organism>
<evidence type="ECO:0000256" key="3">
    <source>
        <dbReference type="ARBA" id="ARBA00022553"/>
    </source>
</evidence>
<dbReference type="InterPro" id="IPR011006">
    <property type="entry name" value="CheY-like_superfamily"/>
</dbReference>
<dbReference type="SUPFAM" id="SSF55785">
    <property type="entry name" value="PYP-like sensor domain (PAS domain)"/>
    <property type="match status" value="1"/>
</dbReference>
<keyword evidence="13" id="KW-1185">Reference proteome</keyword>
<dbReference type="InterPro" id="IPR000014">
    <property type="entry name" value="PAS"/>
</dbReference>
<keyword evidence="7" id="KW-0472">Membrane</keyword>
<evidence type="ECO:0000256" key="7">
    <source>
        <dbReference type="SAM" id="Phobius"/>
    </source>
</evidence>
<keyword evidence="4" id="KW-0902">Two-component regulatory system</keyword>
<dbReference type="PROSITE" id="PS50112">
    <property type="entry name" value="PAS"/>
    <property type="match status" value="1"/>
</dbReference>
<keyword evidence="6" id="KW-0175">Coiled coil</keyword>
<dbReference type="SMART" id="SM00388">
    <property type="entry name" value="HisKA"/>
    <property type="match status" value="1"/>
</dbReference>
<keyword evidence="12" id="KW-0547">Nucleotide-binding</keyword>
<dbReference type="PROSITE" id="PS50113">
    <property type="entry name" value="PAC"/>
    <property type="match status" value="1"/>
</dbReference>
<dbReference type="InterPro" id="IPR035965">
    <property type="entry name" value="PAS-like_dom_sf"/>
</dbReference>
<evidence type="ECO:0000259" key="11">
    <source>
        <dbReference type="PROSITE" id="PS50113"/>
    </source>
</evidence>
<dbReference type="InterPro" id="IPR036890">
    <property type="entry name" value="HATPase_C_sf"/>
</dbReference>
<dbReference type="InterPro" id="IPR003661">
    <property type="entry name" value="HisK_dim/P_dom"/>
</dbReference>
<dbReference type="CDD" id="cd00082">
    <property type="entry name" value="HisKA"/>
    <property type="match status" value="1"/>
</dbReference>
<evidence type="ECO:0000259" key="8">
    <source>
        <dbReference type="PROSITE" id="PS50109"/>
    </source>
</evidence>
<dbReference type="InterPro" id="IPR001789">
    <property type="entry name" value="Sig_transdc_resp-reg_receiver"/>
</dbReference>
<dbReference type="PROSITE" id="PS50110">
    <property type="entry name" value="RESPONSE_REGULATORY"/>
    <property type="match status" value="1"/>
</dbReference>
<dbReference type="Proteomes" id="UP001623232">
    <property type="component" value="Chromosome"/>
</dbReference>
<dbReference type="Pfam" id="PF13426">
    <property type="entry name" value="PAS_9"/>
    <property type="match status" value="1"/>
</dbReference>
<protein>
    <recommendedName>
        <fullName evidence="2">histidine kinase</fullName>
        <ecNumber evidence="2">2.7.13.3</ecNumber>
    </recommendedName>
</protein>
<feature type="transmembrane region" description="Helical" evidence="7">
    <location>
        <begin position="66"/>
        <end position="85"/>
    </location>
</feature>
<dbReference type="Gene3D" id="3.30.450.20">
    <property type="entry name" value="PAS domain"/>
    <property type="match status" value="1"/>
</dbReference>
<keyword evidence="3 5" id="KW-0597">Phosphoprotein</keyword>
<feature type="coiled-coil region" evidence="6">
    <location>
        <begin position="147"/>
        <end position="181"/>
    </location>
</feature>
<dbReference type="SMART" id="SM00086">
    <property type="entry name" value="PAC"/>
    <property type="match status" value="1"/>
</dbReference>
<dbReference type="InterPro" id="IPR005467">
    <property type="entry name" value="His_kinase_dom"/>
</dbReference>
<keyword evidence="7" id="KW-0812">Transmembrane</keyword>
<feature type="domain" description="Response regulatory" evidence="9">
    <location>
        <begin position="572"/>
        <end position="687"/>
    </location>
</feature>
<dbReference type="CDD" id="cd16922">
    <property type="entry name" value="HATPase_EvgS-ArcB-TorS-like"/>
    <property type="match status" value="1"/>
</dbReference>
<dbReference type="PANTHER" id="PTHR45339:SF1">
    <property type="entry name" value="HYBRID SIGNAL TRANSDUCTION HISTIDINE KINASE J"/>
    <property type="match status" value="1"/>
</dbReference>
<dbReference type="EMBL" id="CP123584">
    <property type="protein sequence ID" value="WZK88791.1"/>
    <property type="molecule type" value="Genomic_DNA"/>
</dbReference>
<feature type="domain" description="PAS" evidence="10">
    <location>
        <begin position="174"/>
        <end position="218"/>
    </location>
</feature>
<feature type="transmembrane region" description="Helical" evidence="7">
    <location>
        <begin position="119"/>
        <end position="137"/>
    </location>
</feature>
<evidence type="ECO:0000259" key="10">
    <source>
        <dbReference type="PROSITE" id="PS50112"/>
    </source>
</evidence>
<dbReference type="RefSeq" id="WP_406646401.1">
    <property type="nucleotide sequence ID" value="NZ_CP123584.1"/>
</dbReference>
<dbReference type="CDD" id="cd00130">
    <property type="entry name" value="PAS"/>
    <property type="match status" value="1"/>
</dbReference>
<dbReference type="PRINTS" id="PR00344">
    <property type="entry name" value="BCTRLSENSOR"/>
</dbReference>
<dbReference type="SMART" id="SM00387">
    <property type="entry name" value="HATPase_c"/>
    <property type="match status" value="1"/>
</dbReference>
<evidence type="ECO:0000313" key="12">
    <source>
        <dbReference type="EMBL" id="WZK88791.1"/>
    </source>
</evidence>
<sequence length="696" mass="76224">MAAVLVIAGDILDHLCLRSALRMLDRGGDLPRLKLFTMLSAGVQAVTIVAAISLAWDSFGAHSEPLLAIAMLTGVAVNGGVALPFHSGAAIVRMGIYGAAILVQFGAEFLVVDQDLTKTFANFLGALILAYTVYLFTRAVNANFLSSQATTLELMQQRQKLERTNRELKEKQIEARKLALVAQHANDSVIIINSDGLIDWVNNAFSEITGYSFNEAVGTAPGALLNAPDTDLDVVAHLATTILAGETFRGEILNQHKQGHQFWIETNQVPVIGADGEIEMVVAIERDISAMRQHAMELEAAREAAEDATRAKSDFLATMSHEIRTPMNGVLGMSDLLSQTTLNDEQNLFVQTIQTSARTLLGLINDILDLSKLDARRMELSPVVFEVHACFSDTIRLLRGQAQEKSVGLSVDIDGTVPRWLLGDDRRIQQILFNLVGNAIKFTETGQVTVRVTCERNCKNPVLRFEVEDTGIGIPEAKLDKIFERFSQAEASTTRRFGGTGLGLTIARMLANAMDGEILVRSEVGQGTLFTVFLHLDPVPSEVPIQERNAAPMLLIDPKSGEPEHVSRDTLRVLVAEDNKVNRLVIAKFLKSMPVEVSFAHDGREAVERALEQEPDLIFMDMSMPVMNGLDATREIRAKCPVQPRIVALTANAFESDRDACLAAGMDGFLTKPLSRAELLAVLEKLQPRENHRMQG</sequence>
<feature type="transmembrane region" description="Helical" evidence="7">
    <location>
        <begin position="35"/>
        <end position="54"/>
    </location>
</feature>
<evidence type="ECO:0000256" key="6">
    <source>
        <dbReference type="SAM" id="Coils"/>
    </source>
</evidence>
<dbReference type="SUPFAM" id="SSF47384">
    <property type="entry name" value="Homodimeric domain of signal transducing histidine kinase"/>
    <property type="match status" value="1"/>
</dbReference>
<comment type="catalytic activity">
    <reaction evidence="1">
        <text>ATP + protein L-histidine = ADP + protein N-phospho-L-histidine.</text>
        <dbReference type="EC" id="2.7.13.3"/>
    </reaction>
</comment>
<keyword evidence="12" id="KW-0067">ATP-binding</keyword>
<dbReference type="SMART" id="SM00448">
    <property type="entry name" value="REC"/>
    <property type="match status" value="1"/>
</dbReference>
<evidence type="ECO:0000256" key="2">
    <source>
        <dbReference type="ARBA" id="ARBA00012438"/>
    </source>
</evidence>